<accession>A0A8T1K9X3</accession>
<dbReference type="Proteomes" id="UP000774804">
    <property type="component" value="Unassembled WGS sequence"/>
</dbReference>
<dbReference type="EMBL" id="RCMI01000602">
    <property type="protein sequence ID" value="KAG2904125.1"/>
    <property type="molecule type" value="Genomic_DNA"/>
</dbReference>
<proteinExistence type="predicted"/>
<gene>
    <name evidence="1" type="ORF">PC115_g15091</name>
</gene>
<dbReference type="VEuPathDB" id="FungiDB:PC110_g13378"/>
<evidence type="ECO:0000313" key="1">
    <source>
        <dbReference type="EMBL" id="KAG2904125.1"/>
    </source>
</evidence>
<comment type="caution">
    <text evidence="1">The sequence shown here is derived from an EMBL/GenBank/DDBJ whole genome shotgun (WGS) entry which is preliminary data.</text>
</comment>
<evidence type="ECO:0000313" key="2">
    <source>
        <dbReference type="Proteomes" id="UP000774804"/>
    </source>
</evidence>
<name>A0A8T1K9X3_9STRA</name>
<reference evidence="1" key="1">
    <citation type="submission" date="2018-10" db="EMBL/GenBank/DDBJ databases">
        <title>Effector identification in a new, highly contiguous assembly of the strawberry crown rot pathogen Phytophthora cactorum.</title>
        <authorList>
            <person name="Armitage A.D."/>
            <person name="Nellist C.F."/>
            <person name="Bates H."/>
            <person name="Vickerstaff R.J."/>
            <person name="Harrison R.J."/>
        </authorList>
    </citation>
    <scope>NUCLEOTIDE SEQUENCE</scope>
    <source>
        <strain evidence="1">4032</strain>
    </source>
</reference>
<dbReference type="AlphaFoldDB" id="A0A8T1K9X3"/>
<sequence length="147" mass="16202">MLVCQGRKVASLFESAFAKQMAEAGMKPARIRTAMLQHFTLQPSDLSALQKVQNFVCYYRRTKLGGSDTTPSITGAIRALAFTGREKEHEPFAFGWDLDENGQLLVGNGSEAKPFLVGFTSKALLRQAAETHLSSSFTSMQPTRKIK</sequence>
<protein>
    <submittedName>
        <fullName evidence="1">Uncharacterized protein</fullName>
    </submittedName>
</protein>
<organism evidence="1 2">
    <name type="scientific">Phytophthora cactorum</name>
    <dbReference type="NCBI Taxonomy" id="29920"/>
    <lineage>
        <taxon>Eukaryota</taxon>
        <taxon>Sar</taxon>
        <taxon>Stramenopiles</taxon>
        <taxon>Oomycota</taxon>
        <taxon>Peronosporomycetes</taxon>
        <taxon>Peronosporales</taxon>
        <taxon>Peronosporaceae</taxon>
        <taxon>Phytophthora</taxon>
    </lineage>
</organism>